<dbReference type="PANTHER" id="PTHR12232:SF15">
    <property type="entry name" value="SH3 DOMAIN-BINDING GLUTAMIC ACID-RICH PROTEIN HOMOLOG"/>
    <property type="match status" value="1"/>
</dbReference>
<evidence type="ECO:0000313" key="3">
    <source>
        <dbReference type="EMBL" id="CAE1245883.1"/>
    </source>
</evidence>
<protein>
    <recommendedName>
        <fullName evidence="5">SH3 domain-binding glutamic acid-rich protein</fullName>
    </recommendedName>
</protein>
<feature type="compositionally biased region" description="Basic and acidic residues" evidence="2">
    <location>
        <begin position="119"/>
        <end position="138"/>
    </location>
</feature>
<organism evidence="3 4">
    <name type="scientific">Acanthosepion pharaonis</name>
    <name type="common">Pharaoh cuttlefish</name>
    <name type="synonym">Sepia pharaonis</name>
    <dbReference type="NCBI Taxonomy" id="158019"/>
    <lineage>
        <taxon>Eukaryota</taxon>
        <taxon>Metazoa</taxon>
        <taxon>Spiralia</taxon>
        <taxon>Lophotrochozoa</taxon>
        <taxon>Mollusca</taxon>
        <taxon>Cephalopoda</taxon>
        <taxon>Coleoidea</taxon>
        <taxon>Decapodiformes</taxon>
        <taxon>Sepiida</taxon>
        <taxon>Sepiina</taxon>
        <taxon>Sepiidae</taxon>
        <taxon>Acanthosepion</taxon>
    </lineage>
</organism>
<keyword evidence="4" id="KW-1185">Reference proteome</keyword>
<accession>A0A812BVL2</accession>
<dbReference type="PANTHER" id="PTHR12232">
    <property type="entry name" value="SH3 DOMAIN-BINDING GLUTAMIC ACID-RICH-LIKE PROTEIN"/>
    <property type="match status" value="1"/>
</dbReference>
<feature type="compositionally biased region" description="Basic and acidic residues" evidence="2">
    <location>
        <begin position="155"/>
        <end position="183"/>
    </location>
</feature>
<dbReference type="Gene3D" id="3.40.30.10">
    <property type="entry name" value="Glutaredoxin"/>
    <property type="match status" value="1"/>
</dbReference>
<evidence type="ECO:0000313" key="4">
    <source>
        <dbReference type="Proteomes" id="UP000597762"/>
    </source>
</evidence>
<evidence type="ECO:0000256" key="2">
    <source>
        <dbReference type="SAM" id="MobiDB-lite"/>
    </source>
</evidence>
<feature type="compositionally biased region" description="Acidic residues" evidence="2">
    <location>
        <begin position="139"/>
        <end position="154"/>
    </location>
</feature>
<comment type="similarity">
    <text evidence="1">Belongs to the SH3BGR family.</text>
</comment>
<gene>
    <name evidence="3" type="ORF">SPHA_24907</name>
</gene>
<evidence type="ECO:0008006" key="5">
    <source>
        <dbReference type="Google" id="ProtNLM"/>
    </source>
</evidence>
<dbReference type="Pfam" id="PF04908">
    <property type="entry name" value="SH3BGR"/>
    <property type="match status" value="1"/>
</dbReference>
<dbReference type="InterPro" id="IPR051033">
    <property type="entry name" value="SH3BGR"/>
</dbReference>
<dbReference type="OrthoDB" id="9932926at2759"/>
<dbReference type="EMBL" id="CAHIKZ030000939">
    <property type="protein sequence ID" value="CAE1245883.1"/>
    <property type="molecule type" value="Genomic_DNA"/>
</dbReference>
<reference evidence="3" key="1">
    <citation type="submission" date="2021-01" db="EMBL/GenBank/DDBJ databases">
        <authorList>
            <person name="Li R."/>
            <person name="Bekaert M."/>
        </authorList>
    </citation>
    <scope>NUCLEOTIDE SEQUENCE</scope>
    <source>
        <strain evidence="3">Farmed</strain>
    </source>
</reference>
<evidence type="ECO:0000256" key="1">
    <source>
        <dbReference type="ARBA" id="ARBA00007764"/>
    </source>
</evidence>
<comment type="caution">
    <text evidence="3">The sequence shown here is derived from an EMBL/GenBank/DDBJ whole genome shotgun (WGS) entry which is preliminary data.</text>
</comment>
<dbReference type="GO" id="GO:0005737">
    <property type="term" value="C:cytoplasm"/>
    <property type="evidence" value="ECO:0007669"/>
    <property type="project" value="TreeGrafter"/>
</dbReference>
<dbReference type="InterPro" id="IPR036249">
    <property type="entry name" value="Thioredoxin-like_sf"/>
</dbReference>
<dbReference type="Proteomes" id="UP000597762">
    <property type="component" value="Unassembled WGS sequence"/>
</dbReference>
<proteinExistence type="inferred from homology"/>
<name>A0A812BVL2_ACAPH</name>
<dbReference type="SUPFAM" id="SSF52833">
    <property type="entry name" value="Thioredoxin-like"/>
    <property type="match status" value="1"/>
</dbReference>
<dbReference type="InterPro" id="IPR006993">
    <property type="entry name" value="Glut_rich_SH3-bd"/>
</dbReference>
<feature type="region of interest" description="Disordered" evidence="2">
    <location>
        <begin position="115"/>
        <end position="226"/>
    </location>
</feature>
<feature type="compositionally biased region" description="Basic and acidic residues" evidence="2">
    <location>
        <begin position="198"/>
        <end position="226"/>
    </location>
</feature>
<dbReference type="AlphaFoldDB" id="A0A812BVL2"/>
<feature type="compositionally biased region" description="Acidic residues" evidence="2">
    <location>
        <begin position="184"/>
        <end position="197"/>
    </location>
</feature>
<sequence length="226" mass="26506">MVIKVYISSVTCNNQQRKNQHTILSKLQAEKVDFIKIDVTDPKHNQEKLHMRELSKSRKEGTFAVPPQIFNDSEYCGDYEAFADALETQNLWEFLKMKELQDQLKQKIEDDDSLIGFNKEGEEEKKDEEGGEKTKEAIIEEEEKVVEEAKEGDEEEKKKEKEDTKETEADEKTNEEVEKKEEVFADNEQLETQESEESEQKTEIEEKVDKTEVEEEKKTEESENQE</sequence>